<dbReference type="Proteomes" id="UP000663864">
    <property type="component" value="Unassembled WGS sequence"/>
</dbReference>
<evidence type="ECO:0000256" key="4">
    <source>
        <dbReference type="SAM" id="MobiDB-lite"/>
    </source>
</evidence>
<reference evidence="6" key="1">
    <citation type="submission" date="2021-02" db="EMBL/GenBank/DDBJ databases">
        <authorList>
            <person name="Nowell W R."/>
        </authorList>
    </citation>
    <scope>NUCLEOTIDE SEQUENCE</scope>
</reference>
<keyword evidence="2" id="KW-0719">Serine esterase</keyword>
<dbReference type="InterPro" id="IPR050654">
    <property type="entry name" value="AChE-related_enzymes"/>
</dbReference>
<dbReference type="GO" id="GO:0019695">
    <property type="term" value="P:choline metabolic process"/>
    <property type="evidence" value="ECO:0007669"/>
    <property type="project" value="TreeGrafter"/>
</dbReference>
<evidence type="ECO:0000313" key="7">
    <source>
        <dbReference type="Proteomes" id="UP000663864"/>
    </source>
</evidence>
<dbReference type="AlphaFoldDB" id="A0A813PNR5"/>
<dbReference type="SUPFAM" id="SSF53474">
    <property type="entry name" value="alpha/beta-Hydrolases"/>
    <property type="match status" value="1"/>
</dbReference>
<dbReference type="GO" id="GO:0006581">
    <property type="term" value="P:acetylcholine catabolic process"/>
    <property type="evidence" value="ECO:0007669"/>
    <property type="project" value="TreeGrafter"/>
</dbReference>
<dbReference type="EMBL" id="CAJNOT010000002">
    <property type="protein sequence ID" value="CAF0757860.1"/>
    <property type="molecule type" value="Genomic_DNA"/>
</dbReference>
<dbReference type="GO" id="GO:0005886">
    <property type="term" value="C:plasma membrane"/>
    <property type="evidence" value="ECO:0007669"/>
    <property type="project" value="TreeGrafter"/>
</dbReference>
<sequence>MDSDSDDIDSRNPQRHVDTTHEDHITDDKKENNHIVNRRSSRRVNYGNVIVRQYLGIEYARINKRFDRATPIVRENDQIIKATSLGPLCKPTAGSCLGNSGVYPLAPYCSVNYGIFSVKSIPVEQCLFLNVFIPVTPNNERKKALLMWIHGGSGQIGTGNIFDGTVLAAVGDIIVITFNFRLNLFGFLSSGDDRLEGNLGLYDQALVLDWIYQNGDALGGDIQRITVGGHSAGAPHAYYLAISPLNNGRIRRLLLQSGSPFHIWSHLKAQNAMEQFNTVANDNGCGNMTTFDEKLQCLKERDFDSIAEHEHHSYTSANHTNVVINGNFMSKFREVFEENDTLANVDILMGSTDDEGIYVAIVPIFIEQRHQEPITLHNVNFTAVTLKFLAAMQPDKTCLHHKALELYHINNIPINCSQSYDCYCSLFYNYSRLISDILFNNDYYRFIEERLKYSNRTYIYQYTHRTAQEHPTQCNAYLHKHDLVGHFAELEYTWGTPLLYEINNFTHNIIPLIKYVRYLSNTTINHNITHLYTNEQIQFSKQVLEQWSNFIRYGRPISSRFKNEWPPISNMSTASMMHLKVNQSEIKKLTIPSTVQFWRNECSAKTENHITIIKKNNQASIIEKTSQASIFHLSLIICIFSLLSQKLLSLMNSLM</sequence>
<feature type="compositionally biased region" description="Basic and acidic residues" evidence="4">
    <location>
        <begin position="8"/>
        <end position="33"/>
    </location>
</feature>
<keyword evidence="3" id="KW-0378">Hydrolase</keyword>
<organism evidence="6 7">
    <name type="scientific">Rotaria sordida</name>
    <dbReference type="NCBI Taxonomy" id="392033"/>
    <lineage>
        <taxon>Eukaryota</taxon>
        <taxon>Metazoa</taxon>
        <taxon>Spiralia</taxon>
        <taxon>Gnathifera</taxon>
        <taxon>Rotifera</taxon>
        <taxon>Eurotatoria</taxon>
        <taxon>Bdelloidea</taxon>
        <taxon>Philodinida</taxon>
        <taxon>Philodinidae</taxon>
        <taxon>Rotaria</taxon>
    </lineage>
</organism>
<comment type="similarity">
    <text evidence="1">Belongs to the type-B carboxylesterase/lipase family.</text>
</comment>
<proteinExistence type="inferred from homology"/>
<dbReference type="InterPro" id="IPR002018">
    <property type="entry name" value="CarbesteraseB"/>
</dbReference>
<gene>
    <name evidence="6" type="ORF">ZHD862_LOCUS169</name>
</gene>
<dbReference type="InterPro" id="IPR029058">
    <property type="entry name" value="AB_hydrolase_fold"/>
</dbReference>
<feature type="region of interest" description="Disordered" evidence="4">
    <location>
        <begin position="1"/>
        <end position="33"/>
    </location>
</feature>
<accession>A0A813PNR5</accession>
<evidence type="ECO:0000313" key="6">
    <source>
        <dbReference type="EMBL" id="CAF0757860.1"/>
    </source>
</evidence>
<dbReference type="PANTHER" id="PTHR43918">
    <property type="entry name" value="ACETYLCHOLINESTERASE"/>
    <property type="match status" value="1"/>
</dbReference>
<evidence type="ECO:0000256" key="2">
    <source>
        <dbReference type="ARBA" id="ARBA00022487"/>
    </source>
</evidence>
<dbReference type="PANTHER" id="PTHR43918:SF4">
    <property type="entry name" value="CARBOXYLIC ESTER HYDROLASE"/>
    <property type="match status" value="1"/>
</dbReference>
<feature type="domain" description="Carboxylesterase type B" evidence="5">
    <location>
        <begin position="44"/>
        <end position="598"/>
    </location>
</feature>
<name>A0A813PNR5_9BILA</name>
<dbReference type="GO" id="GO:0003990">
    <property type="term" value="F:acetylcholinesterase activity"/>
    <property type="evidence" value="ECO:0007669"/>
    <property type="project" value="TreeGrafter"/>
</dbReference>
<protein>
    <recommendedName>
        <fullName evidence="5">Carboxylesterase type B domain-containing protein</fullName>
    </recommendedName>
</protein>
<dbReference type="GO" id="GO:0005615">
    <property type="term" value="C:extracellular space"/>
    <property type="evidence" value="ECO:0007669"/>
    <property type="project" value="TreeGrafter"/>
</dbReference>
<evidence type="ECO:0000256" key="1">
    <source>
        <dbReference type="ARBA" id="ARBA00005964"/>
    </source>
</evidence>
<dbReference type="Pfam" id="PF00135">
    <property type="entry name" value="COesterase"/>
    <property type="match status" value="1"/>
</dbReference>
<evidence type="ECO:0000256" key="3">
    <source>
        <dbReference type="ARBA" id="ARBA00022801"/>
    </source>
</evidence>
<dbReference type="Gene3D" id="3.40.50.1820">
    <property type="entry name" value="alpha/beta hydrolase"/>
    <property type="match status" value="1"/>
</dbReference>
<evidence type="ECO:0000259" key="5">
    <source>
        <dbReference type="Pfam" id="PF00135"/>
    </source>
</evidence>
<comment type="caution">
    <text evidence="6">The sequence shown here is derived from an EMBL/GenBank/DDBJ whole genome shotgun (WGS) entry which is preliminary data.</text>
</comment>